<keyword evidence="2" id="KW-1133">Transmembrane helix</keyword>
<evidence type="ECO:0000256" key="2">
    <source>
        <dbReference type="SAM" id="Phobius"/>
    </source>
</evidence>
<proteinExistence type="predicted"/>
<dbReference type="EMBL" id="JANJYI010000001">
    <property type="protein sequence ID" value="KAK2663497.1"/>
    <property type="molecule type" value="Genomic_DNA"/>
</dbReference>
<reference evidence="3" key="1">
    <citation type="journal article" date="2023" name="Plant J.">
        <title>Genome sequences and population genomics provide insights into the demographic history, inbreeding, and mutation load of two 'living fossil' tree species of Dipteronia.</title>
        <authorList>
            <person name="Feng Y."/>
            <person name="Comes H.P."/>
            <person name="Chen J."/>
            <person name="Zhu S."/>
            <person name="Lu R."/>
            <person name="Zhang X."/>
            <person name="Li P."/>
            <person name="Qiu J."/>
            <person name="Olsen K.M."/>
            <person name="Qiu Y."/>
        </authorList>
    </citation>
    <scope>NUCLEOTIDE SEQUENCE</scope>
    <source>
        <strain evidence="3">KIB01</strain>
    </source>
</reference>
<keyword evidence="2" id="KW-0472">Membrane</keyword>
<sequence length="156" mass="17934">MKSLVSVGGLERQLHFSPLRWEKYSQGKKRKNKNKKLNPIGSSGRRGSQRGNGRISPNYMYLEGITLNLGCHSFQNKYLSQHFHWLASVIFSPLTKVLNLRFLFVLNALTTQATKIAIIFSRKERVENNMTYTPLRVSDLILLSLVFWLGTLFGLF</sequence>
<evidence type="ECO:0000313" key="4">
    <source>
        <dbReference type="Proteomes" id="UP001280121"/>
    </source>
</evidence>
<name>A0AAD9XQU3_9ROSI</name>
<feature type="transmembrane region" description="Helical" evidence="2">
    <location>
        <begin position="133"/>
        <end position="155"/>
    </location>
</feature>
<dbReference type="Proteomes" id="UP001280121">
    <property type="component" value="Unassembled WGS sequence"/>
</dbReference>
<feature type="region of interest" description="Disordered" evidence="1">
    <location>
        <begin position="25"/>
        <end position="53"/>
    </location>
</feature>
<feature type="compositionally biased region" description="Low complexity" evidence="1">
    <location>
        <begin position="37"/>
        <end position="53"/>
    </location>
</feature>
<evidence type="ECO:0000256" key="1">
    <source>
        <dbReference type="SAM" id="MobiDB-lite"/>
    </source>
</evidence>
<gene>
    <name evidence="3" type="ORF">Ddye_002071</name>
</gene>
<keyword evidence="2" id="KW-0812">Transmembrane</keyword>
<accession>A0AAD9XQU3</accession>
<evidence type="ECO:0000313" key="3">
    <source>
        <dbReference type="EMBL" id="KAK2663497.1"/>
    </source>
</evidence>
<organism evidence="3 4">
    <name type="scientific">Dipteronia dyeriana</name>
    <dbReference type="NCBI Taxonomy" id="168575"/>
    <lineage>
        <taxon>Eukaryota</taxon>
        <taxon>Viridiplantae</taxon>
        <taxon>Streptophyta</taxon>
        <taxon>Embryophyta</taxon>
        <taxon>Tracheophyta</taxon>
        <taxon>Spermatophyta</taxon>
        <taxon>Magnoliopsida</taxon>
        <taxon>eudicotyledons</taxon>
        <taxon>Gunneridae</taxon>
        <taxon>Pentapetalae</taxon>
        <taxon>rosids</taxon>
        <taxon>malvids</taxon>
        <taxon>Sapindales</taxon>
        <taxon>Sapindaceae</taxon>
        <taxon>Hippocastanoideae</taxon>
        <taxon>Acereae</taxon>
        <taxon>Dipteronia</taxon>
    </lineage>
</organism>
<feature type="compositionally biased region" description="Basic residues" evidence="1">
    <location>
        <begin position="26"/>
        <end position="36"/>
    </location>
</feature>
<dbReference type="AlphaFoldDB" id="A0AAD9XQU3"/>
<protein>
    <submittedName>
        <fullName evidence="3">Uncharacterized protein</fullName>
    </submittedName>
</protein>
<keyword evidence="4" id="KW-1185">Reference proteome</keyword>
<comment type="caution">
    <text evidence="3">The sequence shown here is derived from an EMBL/GenBank/DDBJ whole genome shotgun (WGS) entry which is preliminary data.</text>
</comment>